<feature type="compositionally biased region" description="Basic and acidic residues" evidence="2">
    <location>
        <begin position="433"/>
        <end position="446"/>
    </location>
</feature>
<feature type="compositionally biased region" description="Basic and acidic residues" evidence="2">
    <location>
        <begin position="1"/>
        <end position="31"/>
    </location>
</feature>
<dbReference type="GO" id="GO:0007264">
    <property type="term" value="P:small GTPase-mediated signal transduction"/>
    <property type="evidence" value="ECO:0000318"/>
    <property type="project" value="GO_Central"/>
</dbReference>
<dbReference type="PANTHER" id="PTHR12783">
    <property type="entry name" value="RALA BINDING PROTEIN 1 RALBP1"/>
    <property type="match status" value="1"/>
</dbReference>
<protein>
    <recommendedName>
        <fullName evidence="3">Rho-GAP domain-containing protein</fullName>
    </recommendedName>
</protein>
<dbReference type="EMBL" id="DS469747">
    <property type="protein sequence ID" value="EDO34021.1"/>
    <property type="molecule type" value="Genomic_DNA"/>
</dbReference>
<gene>
    <name evidence="4" type="ORF">NEMVEDRAFT_v1g215863</name>
</gene>
<dbReference type="HOGENOM" id="CLU_028068_1_0_1"/>
<dbReference type="Pfam" id="PF00620">
    <property type="entry name" value="RhoGAP"/>
    <property type="match status" value="1"/>
</dbReference>
<dbReference type="SMART" id="SM00324">
    <property type="entry name" value="RhoGAP"/>
    <property type="match status" value="1"/>
</dbReference>
<keyword evidence="1" id="KW-0175">Coiled coil</keyword>
<evidence type="ECO:0000259" key="3">
    <source>
        <dbReference type="PROSITE" id="PS50238"/>
    </source>
</evidence>
<evidence type="ECO:0000256" key="1">
    <source>
        <dbReference type="SAM" id="Coils"/>
    </source>
</evidence>
<dbReference type="InParanoid" id="A7SQL1"/>
<feature type="region of interest" description="Disordered" evidence="2">
    <location>
        <begin position="433"/>
        <end position="456"/>
    </location>
</feature>
<dbReference type="PANTHER" id="PTHR12783:SF5">
    <property type="entry name" value="RALA-BINDING PROTEIN 1"/>
    <property type="match status" value="1"/>
</dbReference>
<feature type="domain" description="Rho-GAP" evidence="3">
    <location>
        <begin position="101"/>
        <end position="285"/>
    </location>
</feature>
<proteinExistence type="predicted"/>
<dbReference type="GO" id="GO:0005096">
    <property type="term" value="F:GTPase activator activity"/>
    <property type="evidence" value="ECO:0007669"/>
    <property type="project" value="InterPro"/>
</dbReference>
<feature type="coiled-coil region" evidence="1">
    <location>
        <begin position="457"/>
        <end position="505"/>
    </location>
</feature>
<organism evidence="4 5">
    <name type="scientific">Nematostella vectensis</name>
    <name type="common">Starlet sea anemone</name>
    <dbReference type="NCBI Taxonomy" id="45351"/>
    <lineage>
        <taxon>Eukaryota</taxon>
        <taxon>Metazoa</taxon>
        <taxon>Cnidaria</taxon>
        <taxon>Anthozoa</taxon>
        <taxon>Hexacorallia</taxon>
        <taxon>Actiniaria</taxon>
        <taxon>Edwardsiidae</taxon>
        <taxon>Nematostella</taxon>
    </lineage>
</organism>
<dbReference type="InterPro" id="IPR008936">
    <property type="entry name" value="Rho_GTPase_activation_prot"/>
</dbReference>
<accession>A7SQL1</accession>
<dbReference type="GO" id="GO:0006898">
    <property type="term" value="P:receptor-mediated endocytosis"/>
    <property type="evidence" value="ECO:0000318"/>
    <property type="project" value="GO_Central"/>
</dbReference>
<dbReference type="GO" id="GO:0031267">
    <property type="term" value="F:small GTPase binding"/>
    <property type="evidence" value="ECO:0007669"/>
    <property type="project" value="InterPro"/>
</dbReference>
<feature type="region of interest" description="Disordered" evidence="2">
    <location>
        <begin position="1"/>
        <end position="100"/>
    </location>
</feature>
<dbReference type="InterPro" id="IPR000198">
    <property type="entry name" value="RhoGAP_dom"/>
</dbReference>
<dbReference type="PROSITE" id="PS50238">
    <property type="entry name" value="RHOGAP"/>
    <property type="match status" value="1"/>
</dbReference>
<dbReference type="Gene3D" id="1.20.58.90">
    <property type="match status" value="1"/>
</dbReference>
<dbReference type="Gene3D" id="1.10.555.10">
    <property type="entry name" value="Rho GTPase activation protein"/>
    <property type="match status" value="1"/>
</dbReference>
<evidence type="ECO:0000313" key="4">
    <source>
        <dbReference type="EMBL" id="EDO34021.1"/>
    </source>
</evidence>
<dbReference type="eggNOG" id="KOG4370">
    <property type="taxonomic scope" value="Eukaryota"/>
</dbReference>
<dbReference type="PhylomeDB" id="A7SQL1"/>
<sequence length="537" mass="61583">MSEREDEDRREKKKDKEKEKGQRYKAFHSDASDESDEELEEIRPKGKKVKREKSRTLALPRIKAKKHQKKKEKEKEKEKDKKKKKSETPSSPPPKKPIFGIPLEKAVKQSILPDGVELPRLFREGIMYVEENGLNVEGIYRVSGVKSKVDALKELYDQGKQVDLKEYEPEVVASIVKQYLRELPESVLTMMLAPRFNELIGIQDKKEQLEKTKQLLAELPSPNRTLLAWTMVHMGHVIDKASENKMSLQNISIVLNPTMSISHGVLFIFLSNLAELFPNTQLTSYNGPLTFRLEEDEADLPSSPDAIATALAKQEAILANLHKELNASKDDNSEGQDELLWEVQRKVTQLKRKLRVARRSSESKLAEEQRKSAKSEAEEHDELIKLLEASEAELLIEQEELTATGAELRKQLQAERSEIERLTEEISLVLADKDADPVFSDNERGSESSGSDTEVDEVELDNIYKDLVKQNEELERKNTKLCHDLHDQREACAELKVQIRIFEQRGENEARAEQDKPQDDRVTLTYLCHQILVMDTE</sequence>
<dbReference type="SUPFAM" id="SSF48350">
    <property type="entry name" value="GTPase activation domain, GAP"/>
    <property type="match status" value="1"/>
</dbReference>
<evidence type="ECO:0000313" key="5">
    <source>
        <dbReference type="Proteomes" id="UP000001593"/>
    </source>
</evidence>
<name>A7SQL1_NEMVE</name>
<dbReference type="Proteomes" id="UP000001593">
    <property type="component" value="Unassembled WGS sequence"/>
</dbReference>
<keyword evidence="5" id="KW-1185">Reference proteome</keyword>
<reference evidence="4 5" key="1">
    <citation type="journal article" date="2007" name="Science">
        <title>Sea anemone genome reveals ancestral eumetazoan gene repertoire and genomic organization.</title>
        <authorList>
            <person name="Putnam N.H."/>
            <person name="Srivastava M."/>
            <person name="Hellsten U."/>
            <person name="Dirks B."/>
            <person name="Chapman J."/>
            <person name="Salamov A."/>
            <person name="Terry A."/>
            <person name="Shapiro H."/>
            <person name="Lindquist E."/>
            <person name="Kapitonov V.V."/>
            <person name="Jurka J."/>
            <person name="Genikhovich G."/>
            <person name="Grigoriev I.V."/>
            <person name="Lucas S.M."/>
            <person name="Steele R.E."/>
            <person name="Finnerty J.R."/>
            <person name="Technau U."/>
            <person name="Martindale M.Q."/>
            <person name="Rokhsar D.S."/>
        </authorList>
    </citation>
    <scope>NUCLEOTIDE SEQUENCE [LARGE SCALE GENOMIC DNA]</scope>
    <source>
        <strain evidence="5">CH2 X CH6</strain>
    </source>
</reference>
<dbReference type="InterPro" id="IPR039767">
    <property type="entry name" value="RALBP1"/>
</dbReference>
<dbReference type="STRING" id="45351.A7SQL1"/>
<dbReference type="AlphaFoldDB" id="A7SQL1"/>
<feature type="coiled-coil region" evidence="1">
    <location>
        <begin position="311"/>
        <end position="432"/>
    </location>
</feature>
<evidence type="ECO:0000256" key="2">
    <source>
        <dbReference type="SAM" id="MobiDB-lite"/>
    </source>
</evidence>
<dbReference type="OMA" id="AMERTMM"/>